<reference evidence="2" key="1">
    <citation type="submission" date="2018-04" db="EMBL/GenBank/DDBJ databases">
        <title>Complete genome of Antarctic heterotrophic bacterium Hymenobacter nivis.</title>
        <authorList>
            <person name="Terashima M."/>
        </authorList>
    </citation>
    <scope>NUCLEOTIDE SEQUENCE [LARGE SCALE GENOMIC DNA]</scope>
    <source>
        <strain evidence="2">NBRC 111535</strain>
    </source>
</reference>
<dbReference type="AlphaFoldDB" id="A0A2Z3GCT0"/>
<evidence type="ECO:0000313" key="1">
    <source>
        <dbReference type="EMBL" id="AWM31359.1"/>
    </source>
</evidence>
<evidence type="ECO:0000313" key="2">
    <source>
        <dbReference type="Proteomes" id="UP000245999"/>
    </source>
</evidence>
<dbReference type="Proteomes" id="UP000245999">
    <property type="component" value="Chromosome"/>
</dbReference>
<accession>A0A2Z3GCT0</accession>
<dbReference type="RefSeq" id="WP_109651755.1">
    <property type="nucleotide sequence ID" value="NZ_CP029145.1"/>
</dbReference>
<dbReference type="OrthoDB" id="880361at2"/>
<evidence type="ECO:0008006" key="3">
    <source>
        <dbReference type="Google" id="ProtNLM"/>
    </source>
</evidence>
<dbReference type="KEGG" id="hnv:DDQ68_00290"/>
<dbReference type="EMBL" id="CP029145">
    <property type="protein sequence ID" value="AWM31359.1"/>
    <property type="molecule type" value="Genomic_DNA"/>
</dbReference>
<keyword evidence="2" id="KW-1185">Reference proteome</keyword>
<proteinExistence type="predicted"/>
<sequence>MADFVPQINGRAYDWASLRAQLLGQTIAGITALSYEDMQEKVNNHGAGTMPVSRGYGKYEAKGSVTLEMKELERIQAALPPGGRIQDIPPFPVIASFVNPSNQLVTHTLHNCEFTGQKRELKTGDTNVEIELDLIVSHISWS</sequence>
<protein>
    <recommendedName>
        <fullName evidence="3">Phage tail protein</fullName>
    </recommendedName>
</protein>
<gene>
    <name evidence="1" type="ORF">DDQ68_00290</name>
</gene>
<organism evidence="1 2">
    <name type="scientific">Hymenobacter nivis</name>
    <dbReference type="NCBI Taxonomy" id="1850093"/>
    <lineage>
        <taxon>Bacteria</taxon>
        <taxon>Pseudomonadati</taxon>
        <taxon>Bacteroidota</taxon>
        <taxon>Cytophagia</taxon>
        <taxon>Cytophagales</taxon>
        <taxon>Hymenobacteraceae</taxon>
        <taxon>Hymenobacter</taxon>
    </lineage>
</organism>
<name>A0A2Z3GCT0_9BACT</name>